<evidence type="ECO:0000259" key="1">
    <source>
        <dbReference type="Pfam" id="PF00391"/>
    </source>
</evidence>
<accession>X8DNT7</accession>
<dbReference type="Gene3D" id="3.50.30.10">
    <property type="entry name" value="Phosphohistidine domain"/>
    <property type="match status" value="1"/>
</dbReference>
<evidence type="ECO:0000313" key="3">
    <source>
        <dbReference type="Proteomes" id="UP000023351"/>
    </source>
</evidence>
<dbReference type="GO" id="GO:0016772">
    <property type="term" value="F:transferase activity, transferring phosphorus-containing groups"/>
    <property type="evidence" value="ECO:0007669"/>
    <property type="project" value="InterPro"/>
</dbReference>
<dbReference type="PANTHER" id="PTHR43615:SF1">
    <property type="entry name" value="PPDK_N DOMAIN-CONTAINING PROTEIN"/>
    <property type="match status" value="1"/>
</dbReference>
<dbReference type="Proteomes" id="UP000023351">
    <property type="component" value="Unassembled WGS sequence"/>
</dbReference>
<feature type="domain" description="PEP-utilising enzyme mobile" evidence="1">
    <location>
        <begin position="1"/>
        <end position="40"/>
    </location>
</feature>
<comment type="caution">
    <text evidence="2">The sequence shown here is derived from an EMBL/GenBank/DDBJ whole genome shotgun (WGS) entry which is preliminary data.</text>
</comment>
<name>X8DNT7_9MYCO</name>
<dbReference type="SUPFAM" id="SSF52009">
    <property type="entry name" value="Phosphohistidine domain"/>
    <property type="match status" value="1"/>
</dbReference>
<protein>
    <submittedName>
        <fullName evidence="2">PEP-utilizing enzyme, mobile domain protein</fullName>
    </submittedName>
</protein>
<gene>
    <name evidence="2" type="ORF">I540_0857</name>
</gene>
<evidence type="ECO:0000313" key="2">
    <source>
        <dbReference type="EMBL" id="EUA69721.1"/>
    </source>
</evidence>
<proteinExistence type="predicted"/>
<dbReference type="InterPro" id="IPR051549">
    <property type="entry name" value="PEP_Utilizing_Enz"/>
</dbReference>
<sequence>MMSHAAVVARELGIPCVMNTGTGTTTLRTGDRVRVDGTAGTIEIISRDLPSPVTDERILQ</sequence>
<organism evidence="2 3">
    <name type="scientific">Mycobacteroides abscessus subsp. bolletii 1513</name>
    <dbReference type="NCBI Taxonomy" id="1299321"/>
    <lineage>
        <taxon>Bacteria</taxon>
        <taxon>Bacillati</taxon>
        <taxon>Actinomycetota</taxon>
        <taxon>Actinomycetes</taxon>
        <taxon>Mycobacteriales</taxon>
        <taxon>Mycobacteriaceae</taxon>
        <taxon>Mycobacteroides</taxon>
        <taxon>Mycobacteroides abscessus</taxon>
    </lineage>
</organism>
<dbReference type="InterPro" id="IPR036637">
    <property type="entry name" value="Phosphohistidine_dom_sf"/>
</dbReference>
<dbReference type="AlphaFoldDB" id="X8DNT7"/>
<dbReference type="PANTHER" id="PTHR43615">
    <property type="entry name" value="PHOSPHOENOLPYRUVATE SYNTHASE-RELATED"/>
    <property type="match status" value="1"/>
</dbReference>
<dbReference type="InterPro" id="IPR008279">
    <property type="entry name" value="PEP-util_enz_mobile_dom"/>
</dbReference>
<dbReference type="PATRIC" id="fig|1299321.3.peg.820"/>
<dbReference type="EMBL" id="JAOJ01000002">
    <property type="protein sequence ID" value="EUA69721.1"/>
    <property type="molecule type" value="Genomic_DNA"/>
</dbReference>
<dbReference type="Pfam" id="PF00391">
    <property type="entry name" value="PEP-utilizers"/>
    <property type="match status" value="1"/>
</dbReference>
<reference evidence="2 3" key="1">
    <citation type="submission" date="2013-12" db="EMBL/GenBank/DDBJ databases">
        <authorList>
            <person name="Zelazny A."/>
            <person name="Olivier K."/>
            <person name="Holland S."/>
            <person name="Lenaerts A."/>
            <person name="Ordway D."/>
            <person name="DeGroote M.A."/>
            <person name="Parker T."/>
            <person name="Sizemore C."/>
            <person name="Tallon L.J."/>
            <person name="Sadzewicz L.K."/>
            <person name="Sengamalay N."/>
            <person name="Fraser C.M."/>
            <person name="Hine E."/>
            <person name="Shefchek K.A."/>
            <person name="Das S.P."/>
            <person name="Tettelin H."/>
        </authorList>
    </citation>
    <scope>NUCLEOTIDE SEQUENCE [LARGE SCALE GENOMIC DNA]</scope>
    <source>
        <strain evidence="2 3">1513</strain>
    </source>
</reference>